<keyword evidence="1" id="KW-0812">Transmembrane</keyword>
<keyword evidence="1" id="KW-0472">Membrane</keyword>
<evidence type="ECO:0000313" key="3">
    <source>
        <dbReference type="Proteomes" id="UP001500791"/>
    </source>
</evidence>
<comment type="caution">
    <text evidence="2">The sequence shown here is derived from an EMBL/GenBank/DDBJ whole genome shotgun (WGS) entry which is preliminary data.</text>
</comment>
<feature type="transmembrane region" description="Helical" evidence="1">
    <location>
        <begin position="144"/>
        <end position="165"/>
    </location>
</feature>
<evidence type="ECO:0000256" key="1">
    <source>
        <dbReference type="SAM" id="Phobius"/>
    </source>
</evidence>
<dbReference type="RefSeq" id="WP_167176924.1">
    <property type="nucleotide sequence ID" value="NZ_BAAAEJ010000007.1"/>
</dbReference>
<reference evidence="2 3" key="1">
    <citation type="journal article" date="2019" name="Int. J. Syst. Evol. Microbiol.">
        <title>The Global Catalogue of Microorganisms (GCM) 10K type strain sequencing project: providing services to taxonomists for standard genome sequencing and annotation.</title>
        <authorList>
            <consortium name="The Broad Institute Genomics Platform"/>
            <consortium name="The Broad Institute Genome Sequencing Center for Infectious Disease"/>
            <person name="Wu L."/>
            <person name="Ma J."/>
        </authorList>
    </citation>
    <scope>NUCLEOTIDE SEQUENCE [LARGE SCALE GENOMIC DNA]</scope>
    <source>
        <strain evidence="2 3">JCM 13476</strain>
    </source>
</reference>
<sequence length="166" mass="18169">MKPAIEFLTYTFAIGLIATAFMDLWALVRKRLFNIPSLDFALVGRWLGHMRNGHFIHASIGRAAPVRGEALIGWMAHYGIGIIFAVVFTSLTGENWRLAPTIWPAILFGAATVAAPYFILQPAMGAGVAARKTPDPNVARWRSLVSHLAFGVGLYFAGLLMRVIMA</sequence>
<dbReference type="EMBL" id="BAAAEJ010000007">
    <property type="protein sequence ID" value="GAA0391667.1"/>
    <property type="molecule type" value="Genomic_DNA"/>
</dbReference>
<dbReference type="Pfam" id="PF11158">
    <property type="entry name" value="DUF2938"/>
    <property type="match status" value="1"/>
</dbReference>
<feature type="transmembrane region" description="Helical" evidence="1">
    <location>
        <begin position="7"/>
        <end position="28"/>
    </location>
</feature>
<keyword evidence="1" id="KW-1133">Transmembrane helix</keyword>
<accession>A0ABN0YDQ9</accession>
<organism evidence="2 3">
    <name type="scientific">Brevundimonas terrae</name>
    <dbReference type="NCBI Taxonomy" id="363631"/>
    <lineage>
        <taxon>Bacteria</taxon>
        <taxon>Pseudomonadati</taxon>
        <taxon>Pseudomonadota</taxon>
        <taxon>Alphaproteobacteria</taxon>
        <taxon>Caulobacterales</taxon>
        <taxon>Caulobacteraceae</taxon>
        <taxon>Brevundimonas</taxon>
    </lineage>
</organism>
<dbReference type="InterPro" id="IPR021329">
    <property type="entry name" value="DUF2938"/>
</dbReference>
<dbReference type="Proteomes" id="UP001500791">
    <property type="component" value="Unassembled WGS sequence"/>
</dbReference>
<gene>
    <name evidence="2" type="ORF">GCM10009093_17830</name>
</gene>
<evidence type="ECO:0000313" key="2">
    <source>
        <dbReference type="EMBL" id="GAA0391667.1"/>
    </source>
</evidence>
<keyword evidence="3" id="KW-1185">Reference proteome</keyword>
<feature type="transmembrane region" description="Helical" evidence="1">
    <location>
        <begin position="71"/>
        <end position="91"/>
    </location>
</feature>
<proteinExistence type="predicted"/>
<name>A0ABN0YDQ9_9CAUL</name>
<protein>
    <submittedName>
        <fullName evidence="2">DUF2938 domain-containing protein</fullName>
    </submittedName>
</protein>
<feature type="transmembrane region" description="Helical" evidence="1">
    <location>
        <begin position="103"/>
        <end position="124"/>
    </location>
</feature>